<dbReference type="Proteomes" id="UP000023152">
    <property type="component" value="Unassembled WGS sequence"/>
</dbReference>
<evidence type="ECO:0000256" key="1">
    <source>
        <dbReference type="ARBA" id="ARBA00008889"/>
    </source>
</evidence>
<evidence type="ECO:0000313" key="3">
    <source>
        <dbReference type="Proteomes" id="UP000023152"/>
    </source>
</evidence>
<dbReference type="SUPFAM" id="SSF160369">
    <property type="entry name" value="Ribosomal protein L10-like"/>
    <property type="match status" value="1"/>
</dbReference>
<comment type="caution">
    <text evidence="2">The sequence shown here is derived from an EMBL/GenBank/DDBJ whole genome shotgun (WGS) entry which is preliminary data.</text>
</comment>
<dbReference type="EMBL" id="ASPP01010683">
    <property type="protein sequence ID" value="ETO22492.1"/>
    <property type="molecule type" value="Genomic_DNA"/>
</dbReference>
<dbReference type="Pfam" id="PF00466">
    <property type="entry name" value="Ribosomal_L10"/>
    <property type="match status" value="1"/>
</dbReference>
<sequence>MAKVEEKKEEIEVEIPGVRVNYQVPARKIEYAKKLDRLLEEYKTCLIVTVTNVGSSQIGEMRKDLRKQGRFLFGKNVKHFHDTFYMSLKKNFPFLISQNTYRKQRNVCRH</sequence>
<accession>X6NB03</accession>
<dbReference type="InterPro" id="IPR043141">
    <property type="entry name" value="Ribosomal_uL10-like_sf"/>
</dbReference>
<protein>
    <recommendedName>
        <fullName evidence="4">60S ribosomal protein L10P insertion domain-containing protein</fullName>
    </recommendedName>
</protein>
<dbReference type="InterPro" id="IPR001790">
    <property type="entry name" value="Ribosomal_uL10"/>
</dbReference>
<evidence type="ECO:0008006" key="4">
    <source>
        <dbReference type="Google" id="ProtNLM"/>
    </source>
</evidence>
<gene>
    <name evidence="2" type="ORF">RFI_14708</name>
</gene>
<dbReference type="AlphaFoldDB" id="X6NB03"/>
<proteinExistence type="inferred from homology"/>
<comment type="similarity">
    <text evidence="1">Belongs to the universal ribosomal protein uL10 family.</text>
</comment>
<reference evidence="2 3" key="1">
    <citation type="journal article" date="2013" name="Curr. Biol.">
        <title>The Genome of the Foraminiferan Reticulomyxa filosa.</title>
        <authorList>
            <person name="Glockner G."/>
            <person name="Hulsmann N."/>
            <person name="Schleicher M."/>
            <person name="Noegel A.A."/>
            <person name="Eichinger L."/>
            <person name="Gallinger C."/>
            <person name="Pawlowski J."/>
            <person name="Sierra R."/>
            <person name="Euteneuer U."/>
            <person name="Pillet L."/>
            <person name="Moustafa A."/>
            <person name="Platzer M."/>
            <person name="Groth M."/>
            <person name="Szafranski K."/>
            <person name="Schliwa M."/>
        </authorList>
    </citation>
    <scope>NUCLEOTIDE SEQUENCE [LARGE SCALE GENOMIC DNA]</scope>
</reference>
<dbReference type="OrthoDB" id="10259902at2759"/>
<dbReference type="Gene3D" id="3.30.70.1730">
    <property type="match status" value="1"/>
</dbReference>
<keyword evidence="3" id="KW-1185">Reference proteome</keyword>
<evidence type="ECO:0000313" key="2">
    <source>
        <dbReference type="EMBL" id="ETO22492.1"/>
    </source>
</evidence>
<organism evidence="2 3">
    <name type="scientific">Reticulomyxa filosa</name>
    <dbReference type="NCBI Taxonomy" id="46433"/>
    <lineage>
        <taxon>Eukaryota</taxon>
        <taxon>Sar</taxon>
        <taxon>Rhizaria</taxon>
        <taxon>Retaria</taxon>
        <taxon>Foraminifera</taxon>
        <taxon>Monothalamids</taxon>
        <taxon>Reticulomyxidae</taxon>
        <taxon>Reticulomyxa</taxon>
    </lineage>
</organism>
<name>X6NB03_RETFI</name>